<protein>
    <recommendedName>
        <fullName evidence="1">VWFA domain-containing protein</fullName>
    </recommendedName>
</protein>
<dbReference type="Proteomes" id="UP000185596">
    <property type="component" value="Unassembled WGS sequence"/>
</dbReference>
<dbReference type="PROSITE" id="PS50234">
    <property type="entry name" value="VWFA"/>
    <property type="match status" value="1"/>
</dbReference>
<dbReference type="InterPro" id="IPR002035">
    <property type="entry name" value="VWF_A"/>
</dbReference>
<dbReference type="InterPro" id="IPR036465">
    <property type="entry name" value="vWFA_dom_sf"/>
</dbReference>
<dbReference type="InterPro" id="IPR029787">
    <property type="entry name" value="Nucleotide_cyclase"/>
</dbReference>
<dbReference type="SMART" id="SM00327">
    <property type="entry name" value="VWA"/>
    <property type="match status" value="1"/>
</dbReference>
<dbReference type="SUPFAM" id="SSF55073">
    <property type="entry name" value="Nucleotide cyclase"/>
    <property type="match status" value="1"/>
</dbReference>
<dbReference type="AlphaFoldDB" id="A0A1Q8CJV8"/>
<dbReference type="Gene3D" id="3.30.70.1230">
    <property type="entry name" value="Nucleotide cyclase"/>
    <property type="match status" value="1"/>
</dbReference>
<comment type="caution">
    <text evidence="2">The sequence shown here is derived from an EMBL/GenBank/DDBJ whole genome shotgun (WGS) entry which is preliminary data.</text>
</comment>
<sequence length="793" mass="85548">MLGVAGGLANAMHHTIIAVDVEGFGARDGPHQTKVREGLSAAVHRAFHHCGLPWSGCRTEDRGDGMLVLVPAHVSSARLVECLPTELAARLREHNATADEQAKIRLKIVIHSGEVLRDRQGYSSPAVVHACRLLDSAVLRGELRNASGVLALITSDDFFTNVVSQNPAVDHRIYRKVAVAEKETRTVAWVCLPDDHEVPRRPRPHPGRHRRERVPLRGRLPRLPVTALTLTLLLLVGGTTGNVFAALPPSGRCAVPVQLNVNVSMEKSRVLRDLAEQFERSTQDDRGCKGVSVQVTVARAPESVIEAIGRGWSGREDVHKVGPEPHVLLPDSGFEFDAAVRALQLSGHDEMVLEDWGPIALSPLVLARPRPPGDLPDPPVQPATWSSVLETAEDNASSSDRRYHRPSPITSGAGLTATIVLYRTALERRLDAEALSARGAPNTLHQVELSVVAGDESGDLLCSTWEHPGASGTVLVSEKAAADYNEGDAPPGAPCAPRTSGSLDITYPRIGTPYLDHPFVAVSWRELPTNPARDRAVRSFHEYLVGPDGQAALRRARFRDRLGDTVDYEGAPQDRPARLGLEKVDVPAVVQAFHDARRAVRVQLLVDVSTAMSVRLPELGGSRLEAAADAVFRTLRSVGDRDRVGLWEFAQGHGGRADHQVLLSIGDGTAQRARESLSRVSVSGRPARLYPTLEAAVLALRSGRPASPEVGDAILVVADGSRNEVGHSQLVEVLAAGEPVPVFLIAFAASVCDSRQWREITQETGGACHEVRNMADIDTALESVATVLWGGRR</sequence>
<gene>
    <name evidence="2" type="ORF">BU204_26170</name>
</gene>
<evidence type="ECO:0000313" key="3">
    <source>
        <dbReference type="Proteomes" id="UP000185596"/>
    </source>
</evidence>
<dbReference type="Gene3D" id="3.40.50.410">
    <property type="entry name" value="von Willebrand factor, type A domain"/>
    <property type="match status" value="1"/>
</dbReference>
<reference evidence="2 3" key="1">
    <citation type="submission" date="2016-12" db="EMBL/GenBank/DDBJ databases">
        <title>The draft genome sequence of Actinophytocola sp. 11-183.</title>
        <authorList>
            <person name="Wang W."/>
            <person name="Yuan L."/>
        </authorList>
    </citation>
    <scope>NUCLEOTIDE SEQUENCE [LARGE SCALE GENOMIC DNA]</scope>
    <source>
        <strain evidence="2 3">11-183</strain>
    </source>
</reference>
<evidence type="ECO:0000259" key="1">
    <source>
        <dbReference type="PROSITE" id="PS50234"/>
    </source>
</evidence>
<feature type="domain" description="VWFA" evidence="1">
    <location>
        <begin position="601"/>
        <end position="788"/>
    </location>
</feature>
<dbReference type="STRING" id="1912961.BU204_26170"/>
<dbReference type="Pfam" id="PF13531">
    <property type="entry name" value="SBP_bac_11"/>
    <property type="match status" value="1"/>
</dbReference>
<name>A0A1Q8CJV8_9PSEU</name>
<dbReference type="SUPFAM" id="SSF53300">
    <property type="entry name" value="vWA-like"/>
    <property type="match status" value="1"/>
</dbReference>
<proteinExistence type="predicted"/>
<accession>A0A1Q8CJV8</accession>
<dbReference type="EMBL" id="MSIE01000052">
    <property type="protein sequence ID" value="OLF14634.1"/>
    <property type="molecule type" value="Genomic_DNA"/>
</dbReference>
<keyword evidence="3" id="KW-1185">Reference proteome</keyword>
<evidence type="ECO:0000313" key="2">
    <source>
        <dbReference type="EMBL" id="OLF14634.1"/>
    </source>
</evidence>
<organism evidence="2 3">
    <name type="scientific">Actinophytocola xanthii</name>
    <dbReference type="NCBI Taxonomy" id="1912961"/>
    <lineage>
        <taxon>Bacteria</taxon>
        <taxon>Bacillati</taxon>
        <taxon>Actinomycetota</taxon>
        <taxon>Actinomycetes</taxon>
        <taxon>Pseudonocardiales</taxon>
        <taxon>Pseudonocardiaceae</taxon>
    </lineage>
</organism>